<feature type="domain" description="DUF7900" evidence="3">
    <location>
        <begin position="94"/>
        <end position="163"/>
    </location>
</feature>
<gene>
    <name evidence="4" type="ORF">F2Q68_00005557</name>
    <name evidence="5" type="ORF">F2Q70_00012463</name>
</gene>
<comment type="caution">
    <text evidence="4">The sequence shown here is derived from an EMBL/GenBank/DDBJ whole genome shotgun (WGS) entry which is preliminary data.</text>
</comment>
<dbReference type="Proteomes" id="UP000712281">
    <property type="component" value="Unassembled WGS sequence"/>
</dbReference>
<protein>
    <recommendedName>
        <fullName evidence="3">DUF7900 domain-containing protein</fullName>
    </recommendedName>
</protein>
<evidence type="ECO:0000313" key="4">
    <source>
        <dbReference type="EMBL" id="KAF2582828.1"/>
    </source>
</evidence>
<organism evidence="4 6">
    <name type="scientific">Brassica cretica</name>
    <name type="common">Mustard</name>
    <dbReference type="NCBI Taxonomy" id="69181"/>
    <lineage>
        <taxon>Eukaryota</taxon>
        <taxon>Viridiplantae</taxon>
        <taxon>Streptophyta</taxon>
        <taxon>Embryophyta</taxon>
        <taxon>Tracheophyta</taxon>
        <taxon>Spermatophyta</taxon>
        <taxon>Magnoliopsida</taxon>
        <taxon>eudicotyledons</taxon>
        <taxon>Gunneridae</taxon>
        <taxon>Pentapetalae</taxon>
        <taxon>rosids</taxon>
        <taxon>malvids</taxon>
        <taxon>Brassicales</taxon>
        <taxon>Brassicaceae</taxon>
        <taxon>Brassiceae</taxon>
        <taxon>Brassica</taxon>
    </lineage>
</organism>
<keyword evidence="2" id="KW-1133">Transmembrane helix</keyword>
<dbReference type="AlphaFoldDB" id="A0A8S9JM66"/>
<keyword evidence="2" id="KW-0812">Transmembrane</keyword>
<feature type="coiled-coil region" evidence="1">
    <location>
        <begin position="102"/>
        <end position="129"/>
    </location>
</feature>
<evidence type="ECO:0000313" key="5">
    <source>
        <dbReference type="EMBL" id="KAF2609965.1"/>
    </source>
</evidence>
<dbReference type="PANTHER" id="PTHR33248">
    <property type="entry name" value="ZINC ION-BINDING PROTEIN"/>
    <property type="match status" value="1"/>
</dbReference>
<name>A0A8S9JM66_BRACR</name>
<evidence type="ECO:0000256" key="2">
    <source>
        <dbReference type="SAM" id="Phobius"/>
    </source>
</evidence>
<sequence>MVVSKIVDLPDSSENGDDLVIPDMMFTQGKEPVGVSMALSQSSSSVSSHPIDGPPCHCSWRTVLVMAWTDENPGRCFYKCYLHGFFTWDDTEEPHGWQKLSLLEARDQIHRLREDKKSLYNKITELQKQLTVQATAEPAHRPAEEEIDLSTTQNSVYSNREKMLRQSFLISWGGCIATTAIMLYSLKPYI</sequence>
<accession>A0A8S9JM66</accession>
<evidence type="ECO:0000256" key="1">
    <source>
        <dbReference type="SAM" id="Coils"/>
    </source>
</evidence>
<dbReference type="Pfam" id="PF25464">
    <property type="entry name" value="DUF7900"/>
    <property type="match status" value="1"/>
</dbReference>
<keyword evidence="2" id="KW-0472">Membrane</keyword>
<dbReference type="InterPro" id="IPR057222">
    <property type="entry name" value="DUF7900"/>
</dbReference>
<evidence type="ECO:0000259" key="3">
    <source>
        <dbReference type="Pfam" id="PF25464"/>
    </source>
</evidence>
<keyword evidence="1" id="KW-0175">Coiled coil</keyword>
<dbReference type="EMBL" id="QGKY02000089">
    <property type="protein sequence ID" value="KAF2609965.1"/>
    <property type="molecule type" value="Genomic_DNA"/>
</dbReference>
<reference evidence="4" key="1">
    <citation type="submission" date="2019-12" db="EMBL/GenBank/DDBJ databases">
        <title>Genome sequencing and annotation of Brassica cretica.</title>
        <authorList>
            <person name="Studholme D.J."/>
            <person name="Sarris P.F."/>
        </authorList>
    </citation>
    <scope>NUCLEOTIDE SEQUENCE</scope>
    <source>
        <strain evidence="4">PFS-001/15</strain>
        <strain evidence="5">PFS-102/07</strain>
        <tissue evidence="4">Leaf</tissue>
    </source>
</reference>
<feature type="transmembrane region" description="Helical" evidence="2">
    <location>
        <begin position="168"/>
        <end position="186"/>
    </location>
</feature>
<evidence type="ECO:0000313" key="6">
    <source>
        <dbReference type="Proteomes" id="UP000712281"/>
    </source>
</evidence>
<dbReference type="EMBL" id="QGKW02001660">
    <property type="protein sequence ID" value="KAF2582828.1"/>
    <property type="molecule type" value="Genomic_DNA"/>
</dbReference>
<proteinExistence type="predicted"/>